<proteinExistence type="inferred from homology"/>
<protein>
    <recommendedName>
        <fullName evidence="7">Rhodopsin domain-containing protein</fullName>
    </recommendedName>
</protein>
<dbReference type="PANTHER" id="PTHR33048">
    <property type="entry name" value="PTH11-LIKE INTEGRAL MEMBRANE PROTEIN (AFU_ORTHOLOGUE AFUA_5G11245)"/>
    <property type="match status" value="1"/>
</dbReference>
<keyword evidence="9" id="KW-1185">Reference proteome</keyword>
<keyword evidence="3 6" id="KW-1133">Transmembrane helix</keyword>
<sequence length="365" mass="40114">MPPPSGVTPSFYGPLDTIQRKIIDTFVITLAIATLTLCLRFYTRGWIVGSVGLDDFLLNFTLKLMRPVAIHFGFGRHLWDVPASEFKQYLKLVAPASCVYVWTLTITKLSLLLLYQRLNPHRLFRFCVYAVMFILIAYTVSDTIIVAAGCSAVDSTKGGCLNTLSITQSIVNIICDVLIMILPIPLVWSLQLPIIQKILLALVFASGSMVVIASSIRVKYILQLRGVKDVTYIEGNAGLWSAVEVNVGLICNCMVVMKPFFRRHLSGLLGSPGTNSTHAPPFSGIGSQSSRFKRKSIPPSYRLGSMDRFTHPGNGGLQVPPRSINVSQTFSVVRHKANGDFDTESTEDMIKDAVQGSLREGGEVV</sequence>
<keyword evidence="4 6" id="KW-0472">Membrane</keyword>
<accession>A0A8E2JET3</accession>
<organism evidence="8 9">
    <name type="scientific">Lepidopterella palustris CBS 459.81</name>
    <dbReference type="NCBI Taxonomy" id="1314670"/>
    <lineage>
        <taxon>Eukaryota</taxon>
        <taxon>Fungi</taxon>
        <taxon>Dikarya</taxon>
        <taxon>Ascomycota</taxon>
        <taxon>Pezizomycotina</taxon>
        <taxon>Dothideomycetes</taxon>
        <taxon>Pleosporomycetidae</taxon>
        <taxon>Mytilinidiales</taxon>
        <taxon>Argynnaceae</taxon>
        <taxon>Lepidopterella</taxon>
    </lineage>
</organism>
<evidence type="ECO:0000256" key="2">
    <source>
        <dbReference type="ARBA" id="ARBA00022692"/>
    </source>
</evidence>
<dbReference type="InterPro" id="IPR052337">
    <property type="entry name" value="SAT4-like"/>
</dbReference>
<dbReference type="OrthoDB" id="444631at2759"/>
<evidence type="ECO:0000256" key="3">
    <source>
        <dbReference type="ARBA" id="ARBA00022989"/>
    </source>
</evidence>
<keyword evidence="2 6" id="KW-0812">Transmembrane</keyword>
<reference evidence="8 9" key="1">
    <citation type="journal article" date="2016" name="Nat. Commun.">
        <title>Ectomycorrhizal ecology is imprinted in the genome of the dominant symbiotic fungus Cenococcum geophilum.</title>
        <authorList>
            <consortium name="DOE Joint Genome Institute"/>
            <person name="Peter M."/>
            <person name="Kohler A."/>
            <person name="Ohm R.A."/>
            <person name="Kuo A."/>
            <person name="Krutzmann J."/>
            <person name="Morin E."/>
            <person name="Arend M."/>
            <person name="Barry K.W."/>
            <person name="Binder M."/>
            <person name="Choi C."/>
            <person name="Clum A."/>
            <person name="Copeland A."/>
            <person name="Grisel N."/>
            <person name="Haridas S."/>
            <person name="Kipfer T."/>
            <person name="LaButti K."/>
            <person name="Lindquist E."/>
            <person name="Lipzen A."/>
            <person name="Maire R."/>
            <person name="Meier B."/>
            <person name="Mihaltcheva S."/>
            <person name="Molinier V."/>
            <person name="Murat C."/>
            <person name="Poggeler S."/>
            <person name="Quandt C.A."/>
            <person name="Sperisen C."/>
            <person name="Tritt A."/>
            <person name="Tisserant E."/>
            <person name="Crous P.W."/>
            <person name="Henrissat B."/>
            <person name="Nehls U."/>
            <person name="Egli S."/>
            <person name="Spatafora J.W."/>
            <person name="Grigoriev I.V."/>
            <person name="Martin F.M."/>
        </authorList>
    </citation>
    <scope>NUCLEOTIDE SEQUENCE [LARGE SCALE GENOMIC DNA]</scope>
    <source>
        <strain evidence="8 9">CBS 459.81</strain>
    </source>
</reference>
<feature type="transmembrane region" description="Helical" evidence="6">
    <location>
        <begin position="92"/>
        <end position="114"/>
    </location>
</feature>
<evidence type="ECO:0000256" key="5">
    <source>
        <dbReference type="ARBA" id="ARBA00038359"/>
    </source>
</evidence>
<feature type="transmembrane region" description="Helical" evidence="6">
    <location>
        <begin position="126"/>
        <end position="149"/>
    </location>
</feature>
<feature type="transmembrane region" description="Helical" evidence="6">
    <location>
        <begin position="199"/>
        <end position="218"/>
    </location>
</feature>
<dbReference type="InterPro" id="IPR049326">
    <property type="entry name" value="Rhodopsin_dom_fungi"/>
</dbReference>
<evidence type="ECO:0000256" key="6">
    <source>
        <dbReference type="SAM" id="Phobius"/>
    </source>
</evidence>
<comment type="subcellular location">
    <subcellularLocation>
        <location evidence="1">Membrane</location>
        <topology evidence="1">Multi-pass membrane protein</topology>
    </subcellularLocation>
</comment>
<dbReference type="Pfam" id="PF20684">
    <property type="entry name" value="Fung_rhodopsin"/>
    <property type="match status" value="1"/>
</dbReference>
<dbReference type="AlphaFoldDB" id="A0A8E2JET3"/>
<dbReference type="GO" id="GO:0016020">
    <property type="term" value="C:membrane"/>
    <property type="evidence" value="ECO:0007669"/>
    <property type="project" value="UniProtKB-SubCell"/>
</dbReference>
<gene>
    <name evidence="8" type="ORF">K432DRAFT_298591</name>
</gene>
<dbReference type="PANTHER" id="PTHR33048:SF47">
    <property type="entry name" value="INTEGRAL MEMBRANE PROTEIN-RELATED"/>
    <property type="match status" value="1"/>
</dbReference>
<evidence type="ECO:0000256" key="1">
    <source>
        <dbReference type="ARBA" id="ARBA00004141"/>
    </source>
</evidence>
<feature type="transmembrane region" description="Helical" evidence="6">
    <location>
        <begin position="169"/>
        <end position="187"/>
    </location>
</feature>
<dbReference type="Proteomes" id="UP000250266">
    <property type="component" value="Unassembled WGS sequence"/>
</dbReference>
<evidence type="ECO:0000259" key="7">
    <source>
        <dbReference type="Pfam" id="PF20684"/>
    </source>
</evidence>
<evidence type="ECO:0000256" key="4">
    <source>
        <dbReference type="ARBA" id="ARBA00023136"/>
    </source>
</evidence>
<evidence type="ECO:0000313" key="8">
    <source>
        <dbReference type="EMBL" id="OCK80000.1"/>
    </source>
</evidence>
<comment type="similarity">
    <text evidence="5">Belongs to the SAT4 family.</text>
</comment>
<evidence type="ECO:0000313" key="9">
    <source>
        <dbReference type="Proteomes" id="UP000250266"/>
    </source>
</evidence>
<feature type="domain" description="Rhodopsin" evidence="7">
    <location>
        <begin position="39"/>
        <end position="263"/>
    </location>
</feature>
<name>A0A8E2JET3_9PEZI</name>
<dbReference type="EMBL" id="KV744978">
    <property type="protein sequence ID" value="OCK80000.1"/>
    <property type="molecule type" value="Genomic_DNA"/>
</dbReference>
<feature type="transmembrane region" description="Helical" evidence="6">
    <location>
        <begin position="22"/>
        <end position="42"/>
    </location>
</feature>